<dbReference type="Proteomes" id="UP001341840">
    <property type="component" value="Unassembled WGS sequence"/>
</dbReference>
<name>A0ABU6SFG2_9FABA</name>
<feature type="region of interest" description="Disordered" evidence="1">
    <location>
        <begin position="73"/>
        <end position="94"/>
    </location>
</feature>
<gene>
    <name evidence="2" type="ORF">PIB30_040532</name>
</gene>
<evidence type="ECO:0000313" key="3">
    <source>
        <dbReference type="Proteomes" id="UP001341840"/>
    </source>
</evidence>
<dbReference type="EMBL" id="JASCZI010060634">
    <property type="protein sequence ID" value="MED6134824.1"/>
    <property type="molecule type" value="Genomic_DNA"/>
</dbReference>
<keyword evidence="3" id="KW-1185">Reference proteome</keyword>
<sequence>MSPVWTWTRRREGVCSKLGASLLYLVCDHRLIVTILYLFGTCGPTTNNGKYVRQRILQQAQFQLSTTTNYHTTYGDEKAPQTARDGGSEAAHRSIRDSVSPLNVIFERPQYTTQGSAPATDDVNRAAARCGVG</sequence>
<evidence type="ECO:0000313" key="2">
    <source>
        <dbReference type="EMBL" id="MED6134824.1"/>
    </source>
</evidence>
<evidence type="ECO:0000256" key="1">
    <source>
        <dbReference type="SAM" id="MobiDB-lite"/>
    </source>
</evidence>
<proteinExistence type="predicted"/>
<protein>
    <submittedName>
        <fullName evidence="2">Uncharacterized protein</fullName>
    </submittedName>
</protein>
<accession>A0ABU6SFG2</accession>
<reference evidence="2 3" key="1">
    <citation type="journal article" date="2023" name="Plants (Basel)">
        <title>Bridging the Gap: Combining Genomics and Transcriptomics Approaches to Understand Stylosanthes scabra, an Orphan Legume from the Brazilian Caatinga.</title>
        <authorList>
            <person name="Ferreira-Neto J.R.C."/>
            <person name="da Silva M.D."/>
            <person name="Binneck E."/>
            <person name="de Melo N.F."/>
            <person name="da Silva R.H."/>
            <person name="de Melo A.L.T.M."/>
            <person name="Pandolfi V."/>
            <person name="Bustamante F.O."/>
            <person name="Brasileiro-Vidal A.C."/>
            <person name="Benko-Iseppon A.M."/>
        </authorList>
    </citation>
    <scope>NUCLEOTIDE SEQUENCE [LARGE SCALE GENOMIC DNA]</scope>
    <source>
        <tissue evidence="2">Leaves</tissue>
    </source>
</reference>
<comment type="caution">
    <text evidence="2">The sequence shown here is derived from an EMBL/GenBank/DDBJ whole genome shotgun (WGS) entry which is preliminary data.</text>
</comment>
<organism evidence="2 3">
    <name type="scientific">Stylosanthes scabra</name>
    <dbReference type="NCBI Taxonomy" id="79078"/>
    <lineage>
        <taxon>Eukaryota</taxon>
        <taxon>Viridiplantae</taxon>
        <taxon>Streptophyta</taxon>
        <taxon>Embryophyta</taxon>
        <taxon>Tracheophyta</taxon>
        <taxon>Spermatophyta</taxon>
        <taxon>Magnoliopsida</taxon>
        <taxon>eudicotyledons</taxon>
        <taxon>Gunneridae</taxon>
        <taxon>Pentapetalae</taxon>
        <taxon>rosids</taxon>
        <taxon>fabids</taxon>
        <taxon>Fabales</taxon>
        <taxon>Fabaceae</taxon>
        <taxon>Papilionoideae</taxon>
        <taxon>50 kb inversion clade</taxon>
        <taxon>dalbergioids sensu lato</taxon>
        <taxon>Dalbergieae</taxon>
        <taxon>Pterocarpus clade</taxon>
        <taxon>Stylosanthes</taxon>
    </lineage>
</organism>